<dbReference type="Proteomes" id="UP000549457">
    <property type="component" value="Unassembled WGS sequence"/>
</dbReference>
<keyword evidence="3" id="KW-1185">Reference proteome</keyword>
<name>A0A840SEA9_9RHOB</name>
<proteinExistence type="predicted"/>
<dbReference type="InterPro" id="IPR023346">
    <property type="entry name" value="Lysozyme-like_dom_sf"/>
</dbReference>
<evidence type="ECO:0000313" key="3">
    <source>
        <dbReference type="Proteomes" id="UP000549457"/>
    </source>
</evidence>
<feature type="chain" id="PRO_5033024134" description="Transglycosylase SLT domain-containing protein" evidence="1">
    <location>
        <begin position="24"/>
        <end position="274"/>
    </location>
</feature>
<organism evidence="2 3">
    <name type="scientific">Amaricoccus macauensis</name>
    <dbReference type="NCBI Taxonomy" id="57001"/>
    <lineage>
        <taxon>Bacteria</taxon>
        <taxon>Pseudomonadati</taxon>
        <taxon>Pseudomonadota</taxon>
        <taxon>Alphaproteobacteria</taxon>
        <taxon>Rhodobacterales</taxon>
        <taxon>Paracoccaceae</taxon>
        <taxon>Amaricoccus</taxon>
    </lineage>
</organism>
<gene>
    <name evidence="2" type="ORF">HNP73_001140</name>
</gene>
<protein>
    <recommendedName>
        <fullName evidence="4">Transglycosylase SLT domain-containing protein</fullName>
    </recommendedName>
</protein>
<dbReference type="EMBL" id="JACHFM010000001">
    <property type="protein sequence ID" value="MBB5221219.1"/>
    <property type="molecule type" value="Genomic_DNA"/>
</dbReference>
<dbReference type="RefSeq" id="WP_184147612.1">
    <property type="nucleotide sequence ID" value="NZ_JACHFM010000001.1"/>
</dbReference>
<evidence type="ECO:0008006" key="4">
    <source>
        <dbReference type="Google" id="ProtNLM"/>
    </source>
</evidence>
<comment type="caution">
    <text evidence="2">The sequence shown here is derived from an EMBL/GenBank/DDBJ whole genome shotgun (WGS) entry which is preliminary data.</text>
</comment>
<dbReference type="SUPFAM" id="SSF53955">
    <property type="entry name" value="Lysozyme-like"/>
    <property type="match status" value="1"/>
</dbReference>
<accession>A0A840SEA9</accession>
<reference evidence="2 3" key="1">
    <citation type="submission" date="2020-08" db="EMBL/GenBank/DDBJ databases">
        <title>Genomic Encyclopedia of Type Strains, Phase IV (KMG-IV): sequencing the most valuable type-strain genomes for metagenomic binning, comparative biology and taxonomic classification.</title>
        <authorList>
            <person name="Goeker M."/>
        </authorList>
    </citation>
    <scope>NUCLEOTIDE SEQUENCE [LARGE SCALE GENOMIC DNA]</scope>
    <source>
        <strain evidence="2 3">DSM 101730</strain>
    </source>
</reference>
<evidence type="ECO:0000256" key="1">
    <source>
        <dbReference type="SAM" id="SignalP"/>
    </source>
</evidence>
<keyword evidence="1" id="KW-0732">Signal</keyword>
<sequence>MSLRTGLALALAAVLASAGTAWAAPVDAAPSADPSALCDAAIVAGARRGGVPVEVLHAVALTETGQHRDGLFRAWPWAINREGKGHWFQTRDEAIAFARKSLAEGRTSFDVGCVQINYRWHGHAFPSLEDMFDPQWTATYAAQFLRTLHDERGDWSAAAGAYHSLSPQFATPYRARFDKVLAGLDPAALTGAEALVAATQPRSRFTSRQERREAQRRALAERIRAAGPPPPPTAGGVAGALFLPATGGLIAGGSGSLIAPGGGALLTAPSGGLF</sequence>
<evidence type="ECO:0000313" key="2">
    <source>
        <dbReference type="EMBL" id="MBB5221219.1"/>
    </source>
</evidence>
<dbReference type="AlphaFoldDB" id="A0A840SEA9"/>
<feature type="signal peptide" evidence="1">
    <location>
        <begin position="1"/>
        <end position="23"/>
    </location>
</feature>